<dbReference type="Pfam" id="PF20246">
    <property type="entry name" value="DUF6601"/>
    <property type="match status" value="1"/>
</dbReference>
<keyword evidence="3" id="KW-1185">Reference proteome</keyword>
<dbReference type="EMBL" id="BPPX01000056">
    <property type="protein sequence ID" value="GJC90564.1"/>
    <property type="molecule type" value="Genomic_DNA"/>
</dbReference>
<evidence type="ECO:0000313" key="3">
    <source>
        <dbReference type="Proteomes" id="UP001055172"/>
    </source>
</evidence>
<dbReference type="PANTHER" id="PTHR34414">
    <property type="entry name" value="HET DOMAIN-CONTAINING PROTEIN-RELATED"/>
    <property type="match status" value="1"/>
</dbReference>
<accession>A0AA37LZP4</accession>
<organism evidence="2 3">
    <name type="scientific">Colletotrichum liriopes</name>
    <dbReference type="NCBI Taxonomy" id="708192"/>
    <lineage>
        <taxon>Eukaryota</taxon>
        <taxon>Fungi</taxon>
        <taxon>Dikarya</taxon>
        <taxon>Ascomycota</taxon>
        <taxon>Pezizomycotina</taxon>
        <taxon>Sordariomycetes</taxon>
        <taxon>Hypocreomycetidae</taxon>
        <taxon>Glomerellales</taxon>
        <taxon>Glomerellaceae</taxon>
        <taxon>Colletotrichum</taxon>
        <taxon>Colletotrichum spaethianum species complex</taxon>
    </lineage>
</organism>
<evidence type="ECO:0000256" key="1">
    <source>
        <dbReference type="SAM" id="Phobius"/>
    </source>
</evidence>
<dbReference type="InterPro" id="IPR046536">
    <property type="entry name" value="DUF6601"/>
</dbReference>
<keyword evidence="1" id="KW-1133">Transmembrane helix</keyword>
<protein>
    <submittedName>
        <fullName evidence="2">Uncharacterized protein</fullName>
    </submittedName>
</protein>
<comment type="caution">
    <text evidence="2">The sequence shown here is derived from an EMBL/GenBank/DDBJ whole genome shotgun (WGS) entry which is preliminary data.</text>
</comment>
<gene>
    <name evidence="2" type="ORF">ColLi_13402</name>
</gene>
<dbReference type="PANTHER" id="PTHR34414:SF1">
    <property type="entry name" value="SUBTILISIN-LIKE SERINE PROTEASE"/>
    <property type="match status" value="1"/>
</dbReference>
<reference evidence="2 3" key="1">
    <citation type="submission" date="2021-07" db="EMBL/GenBank/DDBJ databases">
        <title>Genome data of Colletotrichum spaethianum.</title>
        <authorList>
            <person name="Utami Y.D."/>
            <person name="Hiruma K."/>
        </authorList>
    </citation>
    <scope>NUCLEOTIDE SEQUENCE [LARGE SCALE GENOMIC DNA]</scope>
    <source>
        <strain evidence="2 3">MAFF 242679</strain>
    </source>
</reference>
<dbReference type="AlphaFoldDB" id="A0AA37LZP4"/>
<keyword evidence="1" id="KW-0472">Membrane</keyword>
<evidence type="ECO:0000313" key="2">
    <source>
        <dbReference type="EMBL" id="GJC90564.1"/>
    </source>
</evidence>
<sequence length="264" mass="30338">MFPEYIELGPESFQLRLPNADTLRNPATAASTLDIQAHVSHADFIQCEFQGCFIDQLAPHLSFFARKLASHIDPLHEQVFLKRRTISISENADLHLVWHDDTIYIKPFPDYLLLPNVWIEGLSQPPSVQHTTFRSLSSLSRSVIGFARSYSWLIRHPSDFNLAQREQLISDNVDKLKFLALMKAFRDVPDSAVTERYHYGQLRLSRLNLATRLVRPVSAGVVKRWYFQETRFTAGQYVRDYLAALLVFFAIFSIALTLSLLVVK</sequence>
<feature type="transmembrane region" description="Helical" evidence="1">
    <location>
        <begin position="241"/>
        <end position="263"/>
    </location>
</feature>
<dbReference type="Proteomes" id="UP001055172">
    <property type="component" value="Unassembled WGS sequence"/>
</dbReference>
<keyword evidence="1" id="KW-0812">Transmembrane</keyword>
<proteinExistence type="predicted"/>
<name>A0AA37LZP4_9PEZI</name>